<reference evidence="1 2" key="1">
    <citation type="journal article" date="2022" name="bioRxiv">
        <title>The genome of the oomycete Peronosclerospora sorghi, a cosmopolitan pathogen of maize and sorghum, is inflated with dispersed pseudogenes.</title>
        <authorList>
            <person name="Fletcher K."/>
            <person name="Martin F."/>
            <person name="Isakeit T."/>
            <person name="Cavanaugh K."/>
            <person name="Magill C."/>
            <person name="Michelmore R."/>
        </authorList>
    </citation>
    <scope>NUCLEOTIDE SEQUENCE [LARGE SCALE GENOMIC DNA]</scope>
    <source>
        <strain evidence="1">P6</strain>
    </source>
</reference>
<gene>
    <name evidence="1" type="ORF">PsorP6_009870</name>
</gene>
<evidence type="ECO:0000313" key="2">
    <source>
        <dbReference type="Proteomes" id="UP001163321"/>
    </source>
</evidence>
<evidence type="ECO:0000313" key="1">
    <source>
        <dbReference type="EMBL" id="KAI9911093.1"/>
    </source>
</evidence>
<organism evidence="1 2">
    <name type="scientific">Peronosclerospora sorghi</name>
    <dbReference type="NCBI Taxonomy" id="230839"/>
    <lineage>
        <taxon>Eukaryota</taxon>
        <taxon>Sar</taxon>
        <taxon>Stramenopiles</taxon>
        <taxon>Oomycota</taxon>
        <taxon>Peronosporomycetes</taxon>
        <taxon>Peronosporales</taxon>
        <taxon>Peronosporaceae</taxon>
        <taxon>Peronosclerospora</taxon>
    </lineage>
</organism>
<accession>A0ACC0VX47</accession>
<dbReference type="Proteomes" id="UP001163321">
    <property type="component" value="Chromosome 5"/>
</dbReference>
<comment type="caution">
    <text evidence="1">The sequence shown here is derived from an EMBL/GenBank/DDBJ whole genome shotgun (WGS) entry which is preliminary data.</text>
</comment>
<dbReference type="EMBL" id="CM047584">
    <property type="protein sequence ID" value="KAI9911093.1"/>
    <property type="molecule type" value="Genomic_DNA"/>
</dbReference>
<protein>
    <submittedName>
        <fullName evidence="1">Uncharacterized protein</fullName>
    </submittedName>
</protein>
<name>A0ACC0VX47_9STRA</name>
<keyword evidence="2" id="KW-1185">Reference proteome</keyword>
<proteinExistence type="predicted"/>
<sequence>MQPRWQHAMSRPLTRTRHDVYIIPLYPHYDDVVSRSSRRFSRAITSSRKYAARKLLLLKKTAQGFIPNFHHFYWLGASHA</sequence>